<dbReference type="GeneID" id="42003172"/>
<dbReference type="SUPFAM" id="SSF51735">
    <property type="entry name" value="NAD(P)-binding Rossmann-fold domains"/>
    <property type="match status" value="1"/>
</dbReference>
<dbReference type="PANTHER" id="PTHR48079">
    <property type="entry name" value="PROTEIN YEEZ"/>
    <property type="match status" value="1"/>
</dbReference>
<reference evidence="2 3" key="1">
    <citation type="journal article" date="2019" name="Sci. Rep.">
        <title>Comparative genomics of chytrid fungi reveal insights into the obligate biotrophic and pathogenic lifestyle of Synchytrium endobioticum.</title>
        <authorList>
            <person name="van de Vossenberg B.T.L.H."/>
            <person name="Warris S."/>
            <person name="Nguyen H.D.T."/>
            <person name="van Gent-Pelzer M.P.E."/>
            <person name="Joly D.L."/>
            <person name="van de Geest H.C."/>
            <person name="Bonants P.J.M."/>
            <person name="Smith D.S."/>
            <person name="Levesque C.A."/>
            <person name="van der Lee T.A.J."/>
        </authorList>
    </citation>
    <scope>NUCLEOTIDE SEQUENCE [LARGE SCALE GENOMIC DNA]</scope>
    <source>
        <strain evidence="2 3">JEL517</strain>
    </source>
</reference>
<dbReference type="InterPro" id="IPR001509">
    <property type="entry name" value="Epimerase_deHydtase"/>
</dbReference>
<evidence type="ECO:0000259" key="1">
    <source>
        <dbReference type="Pfam" id="PF01370"/>
    </source>
</evidence>
<dbReference type="GO" id="GO:0005737">
    <property type="term" value="C:cytoplasm"/>
    <property type="evidence" value="ECO:0007669"/>
    <property type="project" value="TreeGrafter"/>
</dbReference>
<protein>
    <recommendedName>
        <fullName evidence="1">NAD-dependent epimerase/dehydratase domain-containing protein</fullName>
    </recommendedName>
</protein>
<name>A0A507C7T1_9FUNG</name>
<gene>
    <name evidence="2" type="ORF">SmJEL517_g01947</name>
</gene>
<dbReference type="GO" id="GO:0004029">
    <property type="term" value="F:aldehyde dehydrogenase (NAD+) activity"/>
    <property type="evidence" value="ECO:0007669"/>
    <property type="project" value="TreeGrafter"/>
</dbReference>
<accession>A0A507C7T1</accession>
<dbReference type="Proteomes" id="UP000319731">
    <property type="component" value="Unassembled WGS sequence"/>
</dbReference>
<dbReference type="InterPro" id="IPR036291">
    <property type="entry name" value="NAD(P)-bd_dom_sf"/>
</dbReference>
<dbReference type="RefSeq" id="XP_031026094.1">
    <property type="nucleotide sequence ID" value="XM_031167875.1"/>
</dbReference>
<keyword evidence="3" id="KW-1185">Reference proteome</keyword>
<dbReference type="OrthoDB" id="2150597at2759"/>
<comment type="caution">
    <text evidence="2">The sequence shown here is derived from an EMBL/GenBank/DDBJ whole genome shotgun (WGS) entry which is preliminary data.</text>
</comment>
<dbReference type="Pfam" id="PF01370">
    <property type="entry name" value="Epimerase"/>
    <property type="match status" value="1"/>
</dbReference>
<organism evidence="2 3">
    <name type="scientific">Synchytrium microbalum</name>
    <dbReference type="NCBI Taxonomy" id="1806994"/>
    <lineage>
        <taxon>Eukaryota</taxon>
        <taxon>Fungi</taxon>
        <taxon>Fungi incertae sedis</taxon>
        <taxon>Chytridiomycota</taxon>
        <taxon>Chytridiomycota incertae sedis</taxon>
        <taxon>Chytridiomycetes</taxon>
        <taxon>Synchytriales</taxon>
        <taxon>Synchytriaceae</taxon>
        <taxon>Synchytrium</taxon>
    </lineage>
</organism>
<feature type="domain" description="NAD-dependent epimerase/dehydratase" evidence="1">
    <location>
        <begin position="3"/>
        <end position="86"/>
    </location>
</feature>
<evidence type="ECO:0000313" key="3">
    <source>
        <dbReference type="Proteomes" id="UP000319731"/>
    </source>
</evidence>
<evidence type="ECO:0000313" key="2">
    <source>
        <dbReference type="EMBL" id="TPX35662.1"/>
    </source>
</evidence>
<dbReference type="STRING" id="1806994.A0A507C7T1"/>
<dbReference type="InterPro" id="IPR051783">
    <property type="entry name" value="NAD(P)-dependent_oxidoreduct"/>
</dbReference>
<dbReference type="PANTHER" id="PTHR48079:SF9">
    <property type="entry name" value="PUTATIVE-RELATED"/>
    <property type="match status" value="1"/>
</dbReference>
<proteinExistence type="predicted"/>
<dbReference type="AlphaFoldDB" id="A0A507C7T1"/>
<dbReference type="Gene3D" id="3.40.50.720">
    <property type="entry name" value="NAD(P)-binding Rossmann-like Domain"/>
    <property type="match status" value="1"/>
</dbReference>
<dbReference type="CDD" id="cd05262">
    <property type="entry name" value="SDR_a7"/>
    <property type="match status" value="1"/>
</dbReference>
<sequence length="295" mass="31159">MKVFVTGASGFIGSRVVPELIRAGHQVIGLARSDESAKKLEQAGATVQRGSLDDIESLKAGAAASDGVIHLAFIHDFIHDFSKYATAMAADQKAIEAIGQVLAGTNKPFVGTSGTISLKPGQLLTEDVAWTEGRGVSEVLLLGFASKGVRSSVIRLSPTVHGDHDQGFVPALINVAKGKKQAGYIGDGSSRWSAIHVLDAAVLYRLAVEKAPAGTILHGVGEEGVATKEIATVFGRKLNVPVVSLTPEEAMKDMGFLGHFFGMDSPVSNKKTQEILGWKPTHKGLLEDLETGTYF</sequence>
<dbReference type="EMBL" id="QEAO01000007">
    <property type="protein sequence ID" value="TPX35662.1"/>
    <property type="molecule type" value="Genomic_DNA"/>
</dbReference>